<proteinExistence type="predicted"/>
<dbReference type="Gene3D" id="3.40.50.2000">
    <property type="entry name" value="Glycogen Phosphorylase B"/>
    <property type="match status" value="2"/>
</dbReference>
<keyword evidence="3" id="KW-0808">Transferase</keyword>
<dbReference type="Proteomes" id="UP000217507">
    <property type="component" value="Chromosome"/>
</dbReference>
<dbReference type="EMBL" id="AP018216">
    <property type="protein sequence ID" value="BAY70837.1"/>
    <property type="molecule type" value="Genomic_DNA"/>
</dbReference>
<dbReference type="SUPFAM" id="SSF53756">
    <property type="entry name" value="UDP-Glycosyltransferase/glycogen phosphorylase"/>
    <property type="match status" value="1"/>
</dbReference>
<organism evidence="3 4">
    <name type="scientific">Trichormus variabilis NIES-23</name>
    <dbReference type="NCBI Taxonomy" id="1973479"/>
    <lineage>
        <taxon>Bacteria</taxon>
        <taxon>Bacillati</taxon>
        <taxon>Cyanobacteriota</taxon>
        <taxon>Cyanophyceae</taxon>
        <taxon>Nostocales</taxon>
        <taxon>Nostocaceae</taxon>
        <taxon>Trichormus</taxon>
    </lineage>
</organism>
<name>A0A1Z4KPG7_ANAVA</name>
<sequence length="382" mass="43447">MPKTKFHLWFPNIFEFKGGIQTYSAFLLQAIQNIYPDANYGVFLMHDRRSSANFTNKNITQFHCAGIVPLVLRTPLFATQLMAWGVTQRPNLVIASHLNFTVIANKLNRFAGIPYWTIAHGVEAWDLKNAEVKKSLHHADQILAVSHYTRDRIIEKHRLNPDKVSILPNTFASSRFKPAPKPNYLLRKYQLKPEQQIILTVARLAEAQRYKGYDQILQALPHIRQLIPNVHYVIVGKGNDKHRIESMIVQQGLQNCVTLAGFVPDEQLCDYYNLCDVFAMPSKREGFGIVYLEALACGKPVLGGNQDGANDALCHGELGALVDPDNVEEIALTLIQILQGIYPNQLMYQPDALRQKVIDYFGFERFQATLAKYLDKRLQSIK</sequence>
<dbReference type="AlphaFoldDB" id="A0A1Z4KPG7"/>
<dbReference type="InterPro" id="IPR028098">
    <property type="entry name" value="Glyco_trans_4-like_N"/>
</dbReference>
<dbReference type="GO" id="GO:0016757">
    <property type="term" value="F:glycosyltransferase activity"/>
    <property type="evidence" value="ECO:0007669"/>
    <property type="project" value="InterPro"/>
</dbReference>
<dbReference type="InterPro" id="IPR001296">
    <property type="entry name" value="Glyco_trans_1"/>
</dbReference>
<evidence type="ECO:0000259" key="2">
    <source>
        <dbReference type="Pfam" id="PF13439"/>
    </source>
</evidence>
<evidence type="ECO:0000313" key="4">
    <source>
        <dbReference type="Proteomes" id="UP000217507"/>
    </source>
</evidence>
<accession>A0A1Z4KPG7</accession>
<feature type="domain" description="Glycosyltransferase subfamily 4-like N-terminal" evidence="2">
    <location>
        <begin position="67"/>
        <end position="169"/>
    </location>
</feature>
<dbReference type="Pfam" id="PF00534">
    <property type="entry name" value="Glycos_transf_1"/>
    <property type="match status" value="1"/>
</dbReference>
<reference evidence="3 4" key="1">
    <citation type="submission" date="2017-06" db="EMBL/GenBank/DDBJ databases">
        <title>Genome sequencing of cyanobaciteial culture collection at National Institute for Environmental Studies (NIES).</title>
        <authorList>
            <person name="Hirose Y."/>
            <person name="Shimura Y."/>
            <person name="Fujisawa T."/>
            <person name="Nakamura Y."/>
            <person name="Kawachi M."/>
        </authorList>
    </citation>
    <scope>NUCLEOTIDE SEQUENCE [LARGE SCALE GENOMIC DNA]</scope>
    <source>
        <strain evidence="3 4">NIES-23</strain>
    </source>
</reference>
<dbReference type="PANTHER" id="PTHR45871">
    <property type="entry name" value="N-ACETYLGLUCOSAMINYL-PHOSPHATIDYLINOSITOL BIOSYNTHETIC PROTEIN"/>
    <property type="match status" value="1"/>
</dbReference>
<evidence type="ECO:0000313" key="3">
    <source>
        <dbReference type="EMBL" id="BAY70837.1"/>
    </source>
</evidence>
<evidence type="ECO:0000259" key="1">
    <source>
        <dbReference type="Pfam" id="PF00534"/>
    </source>
</evidence>
<protein>
    <submittedName>
        <fullName evidence="3">Glycosyltransferase</fullName>
    </submittedName>
</protein>
<feature type="domain" description="Glycosyl transferase family 1" evidence="1">
    <location>
        <begin position="188"/>
        <end position="339"/>
    </location>
</feature>
<dbReference type="Pfam" id="PF13439">
    <property type="entry name" value="Glyco_transf_4"/>
    <property type="match status" value="1"/>
</dbReference>
<dbReference type="PANTHER" id="PTHR45871:SF1">
    <property type="entry name" value="PHOSPHATIDYLINOSITOL N-ACETYLGLUCOSAMINYLTRANSFERASE SUBUNIT A"/>
    <property type="match status" value="1"/>
</dbReference>
<gene>
    <name evidence="3" type="ORF">NIES23_36460</name>
</gene>